<dbReference type="Proteomes" id="UP001174909">
    <property type="component" value="Unassembled WGS sequence"/>
</dbReference>
<comment type="caution">
    <text evidence="1">The sequence shown here is derived from an EMBL/GenBank/DDBJ whole genome shotgun (WGS) entry which is preliminary data.</text>
</comment>
<evidence type="ECO:0000313" key="2">
    <source>
        <dbReference type="Proteomes" id="UP001174909"/>
    </source>
</evidence>
<name>A0AA35QYW4_GEOBA</name>
<proteinExistence type="predicted"/>
<dbReference type="EMBL" id="CASHTH010000317">
    <property type="protein sequence ID" value="CAI7997573.1"/>
    <property type="molecule type" value="Genomic_DNA"/>
</dbReference>
<sequence length="12" mass="1308">MSRAPGNTTSRM</sequence>
<keyword evidence="2" id="KW-1185">Reference proteome</keyword>
<organism evidence="1 2">
    <name type="scientific">Geodia barretti</name>
    <name type="common">Barrett's horny sponge</name>
    <dbReference type="NCBI Taxonomy" id="519541"/>
    <lineage>
        <taxon>Eukaryota</taxon>
        <taxon>Metazoa</taxon>
        <taxon>Porifera</taxon>
        <taxon>Demospongiae</taxon>
        <taxon>Heteroscleromorpha</taxon>
        <taxon>Tetractinellida</taxon>
        <taxon>Astrophorina</taxon>
        <taxon>Geodiidae</taxon>
        <taxon>Geodia</taxon>
    </lineage>
</organism>
<evidence type="ECO:0000313" key="1">
    <source>
        <dbReference type="EMBL" id="CAI7997573.1"/>
    </source>
</evidence>
<reference evidence="1" key="1">
    <citation type="submission" date="2023-03" db="EMBL/GenBank/DDBJ databases">
        <authorList>
            <person name="Steffen K."/>
            <person name="Cardenas P."/>
        </authorList>
    </citation>
    <scope>NUCLEOTIDE SEQUENCE</scope>
</reference>
<protein>
    <submittedName>
        <fullName evidence="1">Uncharacterized protein</fullName>
    </submittedName>
</protein>
<accession>A0AA35QYW4</accession>
<gene>
    <name evidence="1" type="ORF">GBAR_LOCUS2186</name>
</gene>